<dbReference type="InterPro" id="IPR015797">
    <property type="entry name" value="NUDIX_hydrolase-like_dom_sf"/>
</dbReference>
<comment type="cofactor">
    <cofactor evidence="1">
        <name>Mn(2+)</name>
        <dbReference type="ChEBI" id="CHEBI:29035"/>
    </cofactor>
</comment>
<dbReference type="RefSeq" id="WP_379877959.1">
    <property type="nucleotide sequence ID" value="NZ_JBHUIP010000014.1"/>
</dbReference>
<evidence type="ECO:0000256" key="6">
    <source>
        <dbReference type="ARBA" id="ARBA00023211"/>
    </source>
</evidence>
<proteinExistence type="predicted"/>
<evidence type="ECO:0000256" key="2">
    <source>
        <dbReference type="ARBA" id="ARBA00001946"/>
    </source>
</evidence>
<protein>
    <submittedName>
        <fullName evidence="8">CoA pyrophosphatase</fullName>
    </submittedName>
</protein>
<keyword evidence="3" id="KW-0479">Metal-binding</keyword>
<dbReference type="PANTHER" id="PTHR12992">
    <property type="entry name" value="NUDIX HYDROLASE"/>
    <property type="match status" value="1"/>
</dbReference>
<organism evidence="8 9">
    <name type="scientific">Lacibacterium aquatile</name>
    <dbReference type="NCBI Taxonomy" id="1168082"/>
    <lineage>
        <taxon>Bacteria</taxon>
        <taxon>Pseudomonadati</taxon>
        <taxon>Pseudomonadota</taxon>
        <taxon>Alphaproteobacteria</taxon>
        <taxon>Rhodospirillales</taxon>
        <taxon>Rhodospirillaceae</taxon>
    </lineage>
</organism>
<keyword evidence="4" id="KW-0378">Hydrolase</keyword>
<dbReference type="Proteomes" id="UP001597295">
    <property type="component" value="Unassembled WGS sequence"/>
</dbReference>
<comment type="cofactor">
    <cofactor evidence="2">
        <name>Mg(2+)</name>
        <dbReference type="ChEBI" id="CHEBI:18420"/>
    </cofactor>
</comment>
<keyword evidence="9" id="KW-1185">Reference proteome</keyword>
<evidence type="ECO:0000313" key="8">
    <source>
        <dbReference type="EMBL" id="MFD2264825.1"/>
    </source>
</evidence>
<dbReference type="PANTHER" id="PTHR12992:SF11">
    <property type="entry name" value="MITOCHONDRIAL COENZYME A DIPHOSPHATASE NUDT8"/>
    <property type="match status" value="1"/>
</dbReference>
<dbReference type="InterPro" id="IPR045121">
    <property type="entry name" value="CoAse"/>
</dbReference>
<evidence type="ECO:0000259" key="7">
    <source>
        <dbReference type="PROSITE" id="PS51462"/>
    </source>
</evidence>
<evidence type="ECO:0000256" key="3">
    <source>
        <dbReference type="ARBA" id="ARBA00022723"/>
    </source>
</evidence>
<dbReference type="Pfam" id="PF00293">
    <property type="entry name" value="NUDIX"/>
    <property type="match status" value="1"/>
</dbReference>
<dbReference type="CDD" id="cd03426">
    <property type="entry name" value="NUDIX_CoAse_Nudt7"/>
    <property type="match status" value="1"/>
</dbReference>
<evidence type="ECO:0000256" key="1">
    <source>
        <dbReference type="ARBA" id="ARBA00001936"/>
    </source>
</evidence>
<evidence type="ECO:0000256" key="4">
    <source>
        <dbReference type="ARBA" id="ARBA00022801"/>
    </source>
</evidence>
<sequence length="209" mass="22830">MNGLSGADIIGRLERLGAAEAALRGDHDHPGVPRHAGPYREAAVLVPIVERPEGLTILLTKRTDHLADHAGQISFPGGRIEDDDPNPEFAALREAREEIGLLSEKVRLVGRLDFYRTVTGFNITPVVGLVAPDHILTLDPFEVAAAFEVPLTFILDPANHVVQTRELHGRQRSHYVLPYLDWYIWGATAGMLVNLAQVLNGTVGETARA</sequence>
<name>A0ABW5DWG0_9PROT</name>
<comment type="caution">
    <text evidence="8">The sequence shown here is derived from an EMBL/GenBank/DDBJ whole genome shotgun (WGS) entry which is preliminary data.</text>
</comment>
<evidence type="ECO:0000313" key="9">
    <source>
        <dbReference type="Proteomes" id="UP001597295"/>
    </source>
</evidence>
<keyword evidence="6" id="KW-0464">Manganese</keyword>
<evidence type="ECO:0000256" key="5">
    <source>
        <dbReference type="ARBA" id="ARBA00022842"/>
    </source>
</evidence>
<accession>A0ABW5DWG0</accession>
<reference evidence="9" key="1">
    <citation type="journal article" date="2019" name="Int. J. Syst. Evol. Microbiol.">
        <title>The Global Catalogue of Microorganisms (GCM) 10K type strain sequencing project: providing services to taxonomists for standard genome sequencing and annotation.</title>
        <authorList>
            <consortium name="The Broad Institute Genomics Platform"/>
            <consortium name="The Broad Institute Genome Sequencing Center for Infectious Disease"/>
            <person name="Wu L."/>
            <person name="Ma J."/>
        </authorList>
    </citation>
    <scope>NUCLEOTIDE SEQUENCE [LARGE SCALE GENOMIC DNA]</scope>
    <source>
        <strain evidence="9">CGMCC 1.19062</strain>
    </source>
</reference>
<dbReference type="NCBIfam" id="NF007980">
    <property type="entry name" value="PRK10707.1"/>
    <property type="match status" value="1"/>
</dbReference>
<dbReference type="SUPFAM" id="SSF55811">
    <property type="entry name" value="Nudix"/>
    <property type="match status" value="1"/>
</dbReference>
<dbReference type="Gene3D" id="3.90.79.10">
    <property type="entry name" value="Nucleoside Triphosphate Pyrophosphohydrolase"/>
    <property type="match status" value="1"/>
</dbReference>
<dbReference type="PROSITE" id="PS51462">
    <property type="entry name" value="NUDIX"/>
    <property type="match status" value="1"/>
</dbReference>
<dbReference type="InterPro" id="IPR000086">
    <property type="entry name" value="NUDIX_hydrolase_dom"/>
</dbReference>
<keyword evidence="5" id="KW-0460">Magnesium</keyword>
<dbReference type="EMBL" id="JBHUIP010000014">
    <property type="protein sequence ID" value="MFD2264825.1"/>
    <property type="molecule type" value="Genomic_DNA"/>
</dbReference>
<gene>
    <name evidence="8" type="ORF">ACFSM5_18105</name>
</gene>
<feature type="domain" description="Nudix hydrolase" evidence="7">
    <location>
        <begin position="38"/>
        <end position="184"/>
    </location>
</feature>